<sequence>METTGTLTETQKKYLRSRAHALNPVVLVGQHGLKPTVLEEITGALDYHQLIKIKLSVGDRDLRNEMIEQILQYSQSQLIQRVGNVAVLYRRNPDRPDILKEQAF</sequence>
<dbReference type="SMART" id="SM01103">
    <property type="entry name" value="CRS1_YhbY"/>
    <property type="match status" value="1"/>
</dbReference>
<dbReference type="OrthoDB" id="9797519at2"/>
<dbReference type="STRING" id="525918.SAMN05660964_02733"/>
<dbReference type="Proteomes" id="UP000199397">
    <property type="component" value="Unassembled WGS sequence"/>
</dbReference>
<accession>A0A1H4EWZ8</accession>
<feature type="domain" description="CRM" evidence="3">
    <location>
        <begin position="5"/>
        <end position="101"/>
    </location>
</feature>
<evidence type="ECO:0000259" key="3">
    <source>
        <dbReference type="PROSITE" id="PS51295"/>
    </source>
</evidence>
<reference evidence="4 5" key="1">
    <citation type="submission" date="2016-10" db="EMBL/GenBank/DDBJ databases">
        <authorList>
            <person name="de Groot N.N."/>
        </authorList>
    </citation>
    <scope>NUCLEOTIDE SEQUENCE [LARGE SCALE GENOMIC DNA]</scope>
    <source>
        <strain evidence="4 5">DSM 21228</strain>
    </source>
</reference>
<dbReference type="PANTHER" id="PTHR40065">
    <property type="entry name" value="RNA-BINDING PROTEIN YHBY"/>
    <property type="match status" value="1"/>
</dbReference>
<dbReference type="NCBIfam" id="TIGR00253">
    <property type="entry name" value="RNA_bind_YhbY"/>
    <property type="match status" value="1"/>
</dbReference>
<protein>
    <submittedName>
        <fullName evidence="4">RNA-binding protein</fullName>
    </submittedName>
</protein>
<evidence type="ECO:0000256" key="1">
    <source>
        <dbReference type="ARBA" id="ARBA00022884"/>
    </source>
</evidence>
<keyword evidence="1 2" id="KW-0694">RNA-binding</keyword>
<name>A0A1H4EWZ8_9GAMM</name>
<dbReference type="EMBL" id="FNQP01000017">
    <property type="protein sequence ID" value="SEA89108.1"/>
    <property type="molecule type" value="Genomic_DNA"/>
</dbReference>
<keyword evidence="5" id="KW-1185">Reference proteome</keyword>
<dbReference type="Gene3D" id="3.30.110.60">
    <property type="entry name" value="YhbY-like"/>
    <property type="match status" value="1"/>
</dbReference>
<evidence type="ECO:0000256" key="2">
    <source>
        <dbReference type="PROSITE-ProRule" id="PRU00626"/>
    </source>
</evidence>
<dbReference type="RefSeq" id="WP_093069508.1">
    <property type="nucleotide sequence ID" value="NZ_FNQP01000017.1"/>
</dbReference>
<dbReference type="GO" id="GO:0003723">
    <property type="term" value="F:RNA binding"/>
    <property type="evidence" value="ECO:0007669"/>
    <property type="project" value="UniProtKB-UniRule"/>
</dbReference>
<dbReference type="InterPro" id="IPR001890">
    <property type="entry name" value="RNA-binding_CRM"/>
</dbReference>
<dbReference type="InterPro" id="IPR051925">
    <property type="entry name" value="RNA-binding_domain"/>
</dbReference>
<dbReference type="PANTHER" id="PTHR40065:SF3">
    <property type="entry name" value="RNA-BINDING PROTEIN YHBY"/>
    <property type="match status" value="1"/>
</dbReference>
<dbReference type="SUPFAM" id="SSF75471">
    <property type="entry name" value="YhbY-like"/>
    <property type="match status" value="1"/>
</dbReference>
<evidence type="ECO:0000313" key="4">
    <source>
        <dbReference type="EMBL" id="SEA89108.1"/>
    </source>
</evidence>
<evidence type="ECO:0000313" key="5">
    <source>
        <dbReference type="Proteomes" id="UP000199397"/>
    </source>
</evidence>
<proteinExistence type="predicted"/>
<dbReference type="PROSITE" id="PS51295">
    <property type="entry name" value="CRM"/>
    <property type="match status" value="1"/>
</dbReference>
<organism evidence="4 5">
    <name type="scientific">Thiothrix caldifontis</name>
    <dbReference type="NCBI Taxonomy" id="525918"/>
    <lineage>
        <taxon>Bacteria</taxon>
        <taxon>Pseudomonadati</taxon>
        <taxon>Pseudomonadota</taxon>
        <taxon>Gammaproteobacteria</taxon>
        <taxon>Thiotrichales</taxon>
        <taxon>Thiotrichaceae</taxon>
        <taxon>Thiothrix</taxon>
    </lineage>
</organism>
<gene>
    <name evidence="4" type="ORF">SAMN05660964_02733</name>
</gene>
<dbReference type="InterPro" id="IPR017924">
    <property type="entry name" value="RNA-binding_YhbY"/>
</dbReference>
<dbReference type="AlphaFoldDB" id="A0A1H4EWZ8"/>
<dbReference type="InterPro" id="IPR035920">
    <property type="entry name" value="YhbY-like_sf"/>
</dbReference>
<dbReference type="Pfam" id="PF01985">
    <property type="entry name" value="CRS1_YhbY"/>
    <property type="match status" value="1"/>
</dbReference>